<accession>A0A0C2XY06</accession>
<keyword evidence="3" id="KW-1185">Reference proteome</keyword>
<reference evidence="2 3" key="1">
    <citation type="submission" date="2014-04" db="EMBL/GenBank/DDBJ databases">
        <authorList>
            <consortium name="DOE Joint Genome Institute"/>
            <person name="Kuo A."/>
            <person name="Zuccaro A."/>
            <person name="Kohler A."/>
            <person name="Nagy L.G."/>
            <person name="Floudas D."/>
            <person name="Copeland A."/>
            <person name="Barry K.W."/>
            <person name="Cichocki N."/>
            <person name="Veneault-Fourrey C."/>
            <person name="LaButti K."/>
            <person name="Lindquist E.A."/>
            <person name="Lipzen A."/>
            <person name="Lundell T."/>
            <person name="Morin E."/>
            <person name="Murat C."/>
            <person name="Sun H."/>
            <person name="Tunlid A."/>
            <person name="Henrissat B."/>
            <person name="Grigoriev I.V."/>
            <person name="Hibbett D.S."/>
            <person name="Martin F."/>
            <person name="Nordberg H.P."/>
            <person name="Cantor M.N."/>
            <person name="Hua S.X."/>
        </authorList>
    </citation>
    <scope>NUCLEOTIDE SEQUENCE [LARGE SCALE GENOMIC DNA]</scope>
    <source>
        <strain evidence="2 3">MAFF 305830</strain>
    </source>
</reference>
<protein>
    <submittedName>
        <fullName evidence="2">Uncharacterized protein</fullName>
    </submittedName>
</protein>
<evidence type="ECO:0000256" key="1">
    <source>
        <dbReference type="SAM" id="MobiDB-lite"/>
    </source>
</evidence>
<proteinExistence type="predicted"/>
<dbReference type="OrthoDB" id="3138648at2759"/>
<name>A0A0C2XY06_SERVB</name>
<dbReference type="EMBL" id="KN824277">
    <property type="protein sequence ID" value="KIM33742.1"/>
    <property type="molecule type" value="Genomic_DNA"/>
</dbReference>
<reference evidence="3" key="2">
    <citation type="submission" date="2015-01" db="EMBL/GenBank/DDBJ databases">
        <title>Evolutionary Origins and Diversification of the Mycorrhizal Mutualists.</title>
        <authorList>
            <consortium name="DOE Joint Genome Institute"/>
            <consortium name="Mycorrhizal Genomics Consortium"/>
            <person name="Kohler A."/>
            <person name="Kuo A."/>
            <person name="Nagy L.G."/>
            <person name="Floudas D."/>
            <person name="Copeland A."/>
            <person name="Barry K.W."/>
            <person name="Cichocki N."/>
            <person name="Veneault-Fourrey C."/>
            <person name="LaButti K."/>
            <person name="Lindquist E.A."/>
            <person name="Lipzen A."/>
            <person name="Lundell T."/>
            <person name="Morin E."/>
            <person name="Murat C."/>
            <person name="Riley R."/>
            <person name="Ohm R."/>
            <person name="Sun H."/>
            <person name="Tunlid A."/>
            <person name="Henrissat B."/>
            <person name="Grigoriev I.V."/>
            <person name="Hibbett D.S."/>
            <person name="Martin F."/>
        </authorList>
    </citation>
    <scope>NUCLEOTIDE SEQUENCE [LARGE SCALE GENOMIC DNA]</scope>
    <source>
        <strain evidence="3">MAFF 305830</strain>
    </source>
</reference>
<sequence>MSASSSQADLLESIPFVRDITPLDLLDLPTNLVFGSLPKPHNLKRSAGGPIWPPVLTNVLVNGLLILHHKPHLVGKQGLEEHYNWLSAFIYRQTRGWDQSALARNVVEIRSAGPGERVVGVIRNRKQISSKVQTIGEYLKDTHWAYVTQGPRSLKEAPSIGPVAGISAPATEMPTRPVPRETSGQSPGIPDISHVPLQLGWSPPAPFSLPITPRQSPFLYPADVPDYEFVDARLLGYDRGEWPDFDEHMAHYRRAQLPLMLDNYVIGKTTSRSHFDGSLLLTSITMAVHFSTHPPHPADGSPVLRKHQLAHLSQHNDELMQTVYLRNLDAKAQTLVQAINPSNRVYHVDLPICLPIGDHSFSLQDVQPGHHVKCNIGLHAGNAMAPYDDELKAISEVYRVADQGASAQTLERLEGYQDVSLIKRQPGYHGGLFAPGPATAFMGKLWKDATGQSGGTSTDLNRYAIVQTIFSRSHIDAGKPLLTIVYTPRQVSFPQEATARLLVGHENTVGDSDHIETDYEGANVDDAPEGAHHPALRGPSATLRRSRRSSSTTGAKGQHGRGTSHASLHAPVFPVDTAGPVRNTRSHSRTRNSILTHRPGTASSPLSVGAKLPLTPRASPLISMRPSRRNSTTPSLLPVTPSYKFTEPHHHPDYATYGLITSPTGIFDAGHDEWSSLVGAPSSFSANMEGTPTYGVPSGSVWSYPRAGVGELGQLPGYPRPMQGADLTQPLYPGGDHITDRLHFYHSGASWA</sequence>
<dbReference type="Proteomes" id="UP000054097">
    <property type="component" value="Unassembled WGS sequence"/>
</dbReference>
<dbReference type="HOGENOM" id="CLU_370131_0_0_1"/>
<organism evidence="2 3">
    <name type="scientific">Serendipita vermifera MAFF 305830</name>
    <dbReference type="NCBI Taxonomy" id="933852"/>
    <lineage>
        <taxon>Eukaryota</taxon>
        <taxon>Fungi</taxon>
        <taxon>Dikarya</taxon>
        <taxon>Basidiomycota</taxon>
        <taxon>Agaricomycotina</taxon>
        <taxon>Agaricomycetes</taxon>
        <taxon>Sebacinales</taxon>
        <taxon>Serendipitaceae</taxon>
        <taxon>Serendipita</taxon>
    </lineage>
</organism>
<feature type="region of interest" description="Disordered" evidence="1">
    <location>
        <begin position="509"/>
        <end position="613"/>
    </location>
</feature>
<dbReference type="AlphaFoldDB" id="A0A0C2XY06"/>
<evidence type="ECO:0000313" key="2">
    <source>
        <dbReference type="EMBL" id="KIM33742.1"/>
    </source>
</evidence>
<gene>
    <name evidence="2" type="ORF">M408DRAFT_325350</name>
</gene>
<feature type="region of interest" description="Disordered" evidence="1">
    <location>
        <begin position="167"/>
        <end position="187"/>
    </location>
</feature>
<evidence type="ECO:0000313" key="3">
    <source>
        <dbReference type="Proteomes" id="UP000054097"/>
    </source>
</evidence>